<dbReference type="InterPro" id="IPR029787">
    <property type="entry name" value="Nucleotide_cyclase"/>
</dbReference>
<organism evidence="4 5">
    <name type="scientific">Varunaivibrio sulfuroxidans</name>
    <dbReference type="NCBI Taxonomy" id="1773489"/>
    <lineage>
        <taxon>Bacteria</taxon>
        <taxon>Pseudomonadati</taxon>
        <taxon>Pseudomonadota</taxon>
        <taxon>Alphaproteobacteria</taxon>
        <taxon>Rhodospirillales</taxon>
        <taxon>Magnetovibrionaceae</taxon>
        <taxon>Varunaivibrio</taxon>
    </lineage>
</organism>
<dbReference type="Gene3D" id="3.30.70.270">
    <property type="match status" value="1"/>
</dbReference>
<dbReference type="SUPFAM" id="SSF55781">
    <property type="entry name" value="GAF domain-like"/>
    <property type="match status" value="1"/>
</dbReference>
<dbReference type="PANTHER" id="PTHR44757">
    <property type="entry name" value="DIGUANYLATE CYCLASE DGCP"/>
    <property type="match status" value="1"/>
</dbReference>
<dbReference type="Gene3D" id="3.30.450.20">
    <property type="entry name" value="PAS domain"/>
    <property type="match status" value="1"/>
</dbReference>
<dbReference type="PROSITE" id="PS50887">
    <property type="entry name" value="GGDEF"/>
    <property type="match status" value="1"/>
</dbReference>
<dbReference type="InterPro" id="IPR052155">
    <property type="entry name" value="Biofilm_reg_signaling"/>
</dbReference>
<evidence type="ECO:0000313" key="4">
    <source>
        <dbReference type="EMBL" id="TCS65011.1"/>
    </source>
</evidence>
<evidence type="ECO:0000313" key="5">
    <source>
        <dbReference type="Proteomes" id="UP000295304"/>
    </source>
</evidence>
<dbReference type="Gene3D" id="3.30.450.40">
    <property type="match status" value="1"/>
</dbReference>
<dbReference type="NCBIfam" id="TIGR00229">
    <property type="entry name" value="sensory_box"/>
    <property type="match status" value="1"/>
</dbReference>
<dbReference type="OrthoDB" id="7216521at2"/>
<dbReference type="SMART" id="SM00267">
    <property type="entry name" value="GGDEF"/>
    <property type="match status" value="1"/>
</dbReference>
<feature type="region of interest" description="Disordered" evidence="1">
    <location>
        <begin position="1"/>
        <end position="21"/>
    </location>
</feature>
<feature type="domain" description="PAC" evidence="2">
    <location>
        <begin position="195"/>
        <end position="247"/>
    </location>
</feature>
<dbReference type="PANTHER" id="PTHR44757:SF2">
    <property type="entry name" value="BIOFILM ARCHITECTURE MAINTENANCE PROTEIN MBAA"/>
    <property type="match status" value="1"/>
</dbReference>
<reference evidence="4 5" key="1">
    <citation type="submission" date="2019-03" db="EMBL/GenBank/DDBJ databases">
        <title>Genomic Encyclopedia of Type Strains, Phase IV (KMG-IV): sequencing the most valuable type-strain genomes for metagenomic binning, comparative biology and taxonomic classification.</title>
        <authorList>
            <person name="Goeker M."/>
        </authorList>
    </citation>
    <scope>NUCLEOTIDE SEQUENCE [LARGE SCALE GENOMIC DNA]</scope>
    <source>
        <strain evidence="4 5">DSM 101688</strain>
    </source>
</reference>
<proteinExistence type="predicted"/>
<dbReference type="CDD" id="cd00130">
    <property type="entry name" value="PAS"/>
    <property type="match status" value="1"/>
</dbReference>
<dbReference type="InterPro" id="IPR029016">
    <property type="entry name" value="GAF-like_dom_sf"/>
</dbReference>
<keyword evidence="5" id="KW-1185">Reference proteome</keyword>
<dbReference type="PROSITE" id="PS50113">
    <property type="entry name" value="PAC"/>
    <property type="match status" value="1"/>
</dbReference>
<dbReference type="InterPro" id="IPR043128">
    <property type="entry name" value="Rev_trsase/Diguanyl_cyclase"/>
</dbReference>
<dbReference type="AlphaFoldDB" id="A0A4V6NYK9"/>
<accession>A0A4V6NYK9</accession>
<dbReference type="RefSeq" id="WP_132937734.1">
    <property type="nucleotide sequence ID" value="NZ_CP119676.1"/>
</dbReference>
<sequence length="585" mass="64427">MTREEITHDTPATDTRPPPSHDAARTLIDTYGEAAALLDETGGVVFTNAKARKLSFLFDGPDGAELRGLAQRARALGRVSTLTLSLPTAGAHHTFDAIVVPSILNDLVLILLHDQSLDHNLRSALVESRQRYKDLVEVSSDFSWEVDEQELFSFVSPTGALGYPPHDIVGEKPETFVISPQEYAPLPFISKTPETEVEVWMRSADGEAACVLVSALPILSEDGRLKGVRGIGRDVSIERARTAALARATHREQVLGYIVRSIRDEVNPNAMLAAAATATARALGAQGCRILRVSRPDDEDQEGPPPEQTQQDPYQIAATYGDDGLPEQSAENPTFTPEDLAVRESRRGEWRILEAPCQYRHAINGVLCLFKREQWVPDDILLAGEIAGHVGIAIEQVIHHERIVTLSRTDSLTGLLNRRAFYDEELPRRAARLKQDNLCAALFYVDMDNFKLVNDEHGHHKGDEAILALCTILREFSRPGDMIARLGGDEFALWLDGMDETTAQDRARQLIEKAQALREFSGVPERPLGISVGIAVYRPQSGENLSGLLARADRAMYQVKHQDKGRFLLAPPYDGGGAPPPVDEE</sequence>
<feature type="domain" description="GGDEF" evidence="3">
    <location>
        <begin position="438"/>
        <end position="572"/>
    </location>
</feature>
<dbReference type="InterPro" id="IPR035965">
    <property type="entry name" value="PAS-like_dom_sf"/>
</dbReference>
<dbReference type="EMBL" id="SLZW01000001">
    <property type="protein sequence ID" value="TCS65011.1"/>
    <property type="molecule type" value="Genomic_DNA"/>
</dbReference>
<dbReference type="SUPFAM" id="SSF55073">
    <property type="entry name" value="Nucleotide cyclase"/>
    <property type="match status" value="1"/>
</dbReference>
<dbReference type="Proteomes" id="UP000295304">
    <property type="component" value="Unassembled WGS sequence"/>
</dbReference>
<gene>
    <name evidence="4" type="ORF">EDD55_101344</name>
</gene>
<dbReference type="CDD" id="cd01949">
    <property type="entry name" value="GGDEF"/>
    <property type="match status" value="1"/>
</dbReference>
<evidence type="ECO:0000256" key="1">
    <source>
        <dbReference type="SAM" id="MobiDB-lite"/>
    </source>
</evidence>
<evidence type="ECO:0000259" key="3">
    <source>
        <dbReference type="PROSITE" id="PS50887"/>
    </source>
</evidence>
<protein>
    <submittedName>
        <fullName evidence="4">PAS domain S-box-containing protein/diguanylate cyclase (GGDEF)-like protein</fullName>
    </submittedName>
</protein>
<dbReference type="SUPFAM" id="SSF55785">
    <property type="entry name" value="PYP-like sensor domain (PAS domain)"/>
    <property type="match status" value="1"/>
</dbReference>
<dbReference type="InterPro" id="IPR000700">
    <property type="entry name" value="PAS-assoc_C"/>
</dbReference>
<evidence type="ECO:0000259" key="2">
    <source>
        <dbReference type="PROSITE" id="PS50113"/>
    </source>
</evidence>
<comment type="caution">
    <text evidence="4">The sequence shown here is derived from an EMBL/GenBank/DDBJ whole genome shotgun (WGS) entry which is preliminary data.</text>
</comment>
<dbReference type="Pfam" id="PF00990">
    <property type="entry name" value="GGDEF"/>
    <property type="match status" value="1"/>
</dbReference>
<dbReference type="InterPro" id="IPR000014">
    <property type="entry name" value="PAS"/>
</dbReference>
<dbReference type="InterPro" id="IPR000160">
    <property type="entry name" value="GGDEF_dom"/>
</dbReference>
<name>A0A4V6NYK9_9PROT</name>
<dbReference type="NCBIfam" id="TIGR00254">
    <property type="entry name" value="GGDEF"/>
    <property type="match status" value="1"/>
</dbReference>